<evidence type="ECO:0000313" key="2">
    <source>
        <dbReference type="EMBL" id="GAA0741983.1"/>
    </source>
</evidence>
<keyword evidence="3" id="KW-1185">Reference proteome</keyword>
<feature type="transmembrane region" description="Helical" evidence="1">
    <location>
        <begin position="113"/>
        <end position="132"/>
    </location>
</feature>
<gene>
    <name evidence="2" type="ORF">GCM10008906_23920</name>
</gene>
<sequence length="137" mass="15430">MFTKEKSLKIAVVTLILVAFLDLFRGFMHTFNIWYASQNIAHMTQTPDTMFLMNTFGISNLLTGCIYLLVVKKSKELAPYLLIIIPAAYVIGLISANLTGISQMQVSKWNGQYMMYVYLSVVALVGINYFVASKRNA</sequence>
<comment type="caution">
    <text evidence="2">The sequence shown here is derived from an EMBL/GenBank/DDBJ whole genome shotgun (WGS) entry which is preliminary data.</text>
</comment>
<evidence type="ECO:0000256" key="1">
    <source>
        <dbReference type="SAM" id="Phobius"/>
    </source>
</evidence>
<dbReference type="Proteomes" id="UP001501510">
    <property type="component" value="Unassembled WGS sequence"/>
</dbReference>
<dbReference type="RefSeq" id="WP_343761862.1">
    <property type="nucleotide sequence ID" value="NZ_BAAACG010000010.1"/>
</dbReference>
<organism evidence="2 3">
    <name type="scientific">Clostridium oceanicum</name>
    <dbReference type="NCBI Taxonomy" id="1543"/>
    <lineage>
        <taxon>Bacteria</taxon>
        <taxon>Bacillati</taxon>
        <taxon>Bacillota</taxon>
        <taxon>Clostridia</taxon>
        <taxon>Eubacteriales</taxon>
        <taxon>Clostridiaceae</taxon>
        <taxon>Clostridium</taxon>
    </lineage>
</organism>
<keyword evidence="1" id="KW-0472">Membrane</keyword>
<evidence type="ECO:0008006" key="4">
    <source>
        <dbReference type="Google" id="ProtNLM"/>
    </source>
</evidence>
<feature type="transmembrane region" description="Helical" evidence="1">
    <location>
        <begin position="50"/>
        <end position="70"/>
    </location>
</feature>
<proteinExistence type="predicted"/>
<reference evidence="3" key="1">
    <citation type="journal article" date="2019" name="Int. J. Syst. Evol. Microbiol.">
        <title>The Global Catalogue of Microorganisms (GCM) 10K type strain sequencing project: providing services to taxonomists for standard genome sequencing and annotation.</title>
        <authorList>
            <consortium name="The Broad Institute Genomics Platform"/>
            <consortium name="The Broad Institute Genome Sequencing Center for Infectious Disease"/>
            <person name="Wu L."/>
            <person name="Ma J."/>
        </authorList>
    </citation>
    <scope>NUCLEOTIDE SEQUENCE [LARGE SCALE GENOMIC DNA]</scope>
    <source>
        <strain evidence="3">JCM 1407</strain>
    </source>
</reference>
<dbReference type="EMBL" id="BAAACG010000010">
    <property type="protein sequence ID" value="GAA0741983.1"/>
    <property type="molecule type" value="Genomic_DNA"/>
</dbReference>
<protein>
    <recommendedName>
        <fullName evidence="4">DUF5658 domain-containing protein</fullName>
    </recommendedName>
</protein>
<feature type="transmembrane region" description="Helical" evidence="1">
    <location>
        <begin position="77"/>
        <end position="101"/>
    </location>
</feature>
<keyword evidence="1" id="KW-1133">Transmembrane helix</keyword>
<keyword evidence="1" id="KW-0812">Transmembrane</keyword>
<accession>A0ABP3USZ4</accession>
<evidence type="ECO:0000313" key="3">
    <source>
        <dbReference type="Proteomes" id="UP001501510"/>
    </source>
</evidence>
<name>A0ABP3USZ4_9CLOT</name>